<dbReference type="InterPro" id="IPR000866">
    <property type="entry name" value="AhpC/TSA"/>
</dbReference>
<dbReference type="PROSITE" id="PS51352">
    <property type="entry name" value="THIOREDOXIN_2"/>
    <property type="match status" value="1"/>
</dbReference>
<accession>A0A3E2BN29</accession>
<evidence type="ECO:0000259" key="1">
    <source>
        <dbReference type="PROSITE" id="PS51352"/>
    </source>
</evidence>
<dbReference type="GO" id="GO:0016209">
    <property type="term" value="F:antioxidant activity"/>
    <property type="evidence" value="ECO:0007669"/>
    <property type="project" value="InterPro"/>
</dbReference>
<name>A0A3E2BN29_9BACT</name>
<dbReference type="Gene3D" id="3.40.30.10">
    <property type="entry name" value="Glutaredoxin"/>
    <property type="match status" value="1"/>
</dbReference>
<dbReference type="SUPFAM" id="SSF52833">
    <property type="entry name" value="Thioredoxin-like"/>
    <property type="match status" value="1"/>
</dbReference>
<reference evidence="2 3" key="1">
    <citation type="submission" date="2018-08" db="EMBL/GenBank/DDBJ databases">
        <title>Genome analysis of the thermophilic bacterium of the candidate phylum Aminicenantes from deep subsurface aquifer revealed its physiology and ecological role.</title>
        <authorList>
            <person name="Kadnikov V.V."/>
            <person name="Mardanov A.V."/>
            <person name="Beletsky A.V."/>
            <person name="Karnachuk O.V."/>
            <person name="Ravin N.V."/>
        </authorList>
    </citation>
    <scope>NUCLEOTIDE SEQUENCE [LARGE SCALE GENOMIC DNA]</scope>
    <source>
        <strain evidence="2">BY38</strain>
    </source>
</reference>
<dbReference type="GO" id="GO:0016491">
    <property type="term" value="F:oxidoreductase activity"/>
    <property type="evidence" value="ECO:0007669"/>
    <property type="project" value="InterPro"/>
</dbReference>
<organism evidence="2 3">
    <name type="scientific">Candidatus Saccharicenans subterraneus</name>
    <dbReference type="NCBI Taxonomy" id="2508984"/>
    <lineage>
        <taxon>Bacteria</taxon>
        <taxon>Candidatus Aminicenantota</taxon>
        <taxon>Candidatus Aminicenantia</taxon>
        <taxon>Candidatus Aminicenantales</taxon>
        <taxon>Candidatus Saccharicenantaceae</taxon>
        <taxon>Candidatus Saccharicenans</taxon>
    </lineage>
</organism>
<dbReference type="InterPro" id="IPR013766">
    <property type="entry name" value="Thioredoxin_domain"/>
</dbReference>
<dbReference type="AlphaFoldDB" id="A0A3E2BN29"/>
<feature type="domain" description="Thioredoxin" evidence="1">
    <location>
        <begin position="24"/>
        <end position="231"/>
    </location>
</feature>
<dbReference type="EMBL" id="QUAH01000004">
    <property type="protein sequence ID" value="RFT16165.1"/>
    <property type="molecule type" value="Genomic_DNA"/>
</dbReference>
<dbReference type="InterPro" id="IPR036249">
    <property type="entry name" value="Thioredoxin-like_sf"/>
</dbReference>
<sequence length="234" mass="27214">MFLLFSFSLATTPAAAQEQQLRPALLEQPMPDFALPSYQGPEVRISGLKGKNVMLIFPRGYAAPDRWCTICNYKYVELAELEKAKQLRKKYNLEIIFVLPYPRDTVKLWLESLPEQMAKVKNWKYPENLDQLDEKGKQSVERYRRIFPKDFTVSKDNIPMPFPILVDADHQVSSGLGLFTTSWGGSQVEQNIPAVYLLDEKGILRFKYISQNTLDRPEYEYLLKILDMIRQKKL</sequence>
<dbReference type="Pfam" id="PF00578">
    <property type="entry name" value="AhpC-TSA"/>
    <property type="match status" value="1"/>
</dbReference>
<dbReference type="Proteomes" id="UP000257323">
    <property type="component" value="Unassembled WGS sequence"/>
</dbReference>
<evidence type="ECO:0000313" key="2">
    <source>
        <dbReference type="EMBL" id="RFT16165.1"/>
    </source>
</evidence>
<evidence type="ECO:0000313" key="3">
    <source>
        <dbReference type="Proteomes" id="UP000257323"/>
    </source>
</evidence>
<comment type="caution">
    <text evidence="2">The sequence shown here is derived from an EMBL/GenBank/DDBJ whole genome shotgun (WGS) entry which is preliminary data.</text>
</comment>
<proteinExistence type="predicted"/>
<protein>
    <recommendedName>
        <fullName evidence="1">Thioredoxin domain-containing protein</fullName>
    </recommendedName>
</protein>
<gene>
    <name evidence="2" type="ORF">OP8BY_1769</name>
</gene>